<accession>A0AA35NFJ2</accession>
<protein>
    <recommendedName>
        <fullName evidence="2">PCI domain-containing protein</fullName>
    </recommendedName>
</protein>
<dbReference type="EMBL" id="OX365771">
    <property type="protein sequence ID" value="CAI4036208.1"/>
    <property type="molecule type" value="Genomic_DNA"/>
</dbReference>
<proteinExistence type="predicted"/>
<gene>
    <name evidence="3" type="primary">SMKI15G0460</name>
    <name evidence="3" type="ORF">SMKI_15G0460</name>
</gene>
<name>A0AA35NFJ2_SACMI</name>
<dbReference type="Proteomes" id="UP001161438">
    <property type="component" value="Chromosome 15"/>
</dbReference>
<dbReference type="AlphaFoldDB" id="A0AA35NFJ2"/>
<dbReference type="RefSeq" id="XP_056079328.1">
    <property type="nucleotide sequence ID" value="XM_056225517.1"/>
</dbReference>
<evidence type="ECO:0000313" key="3">
    <source>
        <dbReference type="EMBL" id="CAI4036208.1"/>
    </source>
</evidence>
<evidence type="ECO:0000313" key="4">
    <source>
        <dbReference type="Proteomes" id="UP001161438"/>
    </source>
</evidence>
<evidence type="ECO:0000256" key="1">
    <source>
        <dbReference type="SAM" id="MobiDB-lite"/>
    </source>
</evidence>
<organism evidence="3 4">
    <name type="scientific">Saccharomyces mikatae IFO 1815</name>
    <dbReference type="NCBI Taxonomy" id="226126"/>
    <lineage>
        <taxon>Eukaryota</taxon>
        <taxon>Fungi</taxon>
        <taxon>Dikarya</taxon>
        <taxon>Ascomycota</taxon>
        <taxon>Saccharomycotina</taxon>
        <taxon>Saccharomycetes</taxon>
        <taxon>Saccharomycetales</taxon>
        <taxon>Saccharomycetaceae</taxon>
        <taxon>Saccharomyces</taxon>
    </lineage>
</organism>
<reference evidence="3" key="1">
    <citation type="submission" date="2022-10" db="EMBL/GenBank/DDBJ databases">
        <authorList>
            <person name="Byrne P K."/>
        </authorList>
    </citation>
    <scope>NUCLEOTIDE SEQUENCE</scope>
    <source>
        <strain evidence="3">IFO1815</strain>
    </source>
</reference>
<feature type="domain" description="PCI" evidence="2">
    <location>
        <begin position="350"/>
        <end position="545"/>
    </location>
</feature>
<dbReference type="GeneID" id="80921116"/>
<feature type="compositionally biased region" description="Acidic residues" evidence="1">
    <location>
        <begin position="1"/>
        <end position="34"/>
    </location>
</feature>
<dbReference type="InterPro" id="IPR000717">
    <property type="entry name" value="PCI_dom"/>
</dbReference>
<sequence length="647" mass="76320">MSDEDDNYDDFMLSDDEGMESIEMEEETGDEDEEMYKSNEDNNQDDQEQRMEQYVQHVQDTFEKKNGKKAEDICGKLFEEARNLKEDEQYKEARDSFLRIYHMEEFSSEENIDRLMTWKFKSLNEILHLRALQLYYRKTGVQNLVLQVLEDTATMSFFLQRIDFQIDENIFELLSNTFEVLAPKWERVFLFDIEKIDKENMICKIGFQKKFMDQFQWILKKSGKNFKLQNLQRIIRKKLFIAIVWHQRLTVGNVFIPEISSQVQITDQDNECTSFEENTDLESVSMFLQYYILEYMQTALIDNRNLFKKCIDYFEKMISRSLTFSQESGLMVILYTSKTIWILDSDSENDIFFALMNYYDRKEELKNMFLNILKHLEEMGKLREGDITSSFHKFVLSGFIFTSMILEAISKDKINPFDFQQVKIALGSPIVNALKTVYKCFGQLELKELNANISRISELSVVLGGIIQDIYYLAQTLKLWRRIAQLYSCISINDIIGMLQISDDNEMTRDDLLTILMKSIMKDRSVVYFKIDLTSDLVYFGDENKVMLPRCSKEEFRLTSSPKDGEPSTNAKLIDFEYVNDVGIYNSPTRIRTKSSKDFFNSLRKTRETVKLPRVKIKSNEDTFLPSYMKFANKYLELTKLASNNLV</sequence>
<dbReference type="PROSITE" id="PS50250">
    <property type="entry name" value="PCI"/>
    <property type="match status" value="1"/>
</dbReference>
<feature type="region of interest" description="Disordered" evidence="1">
    <location>
        <begin position="1"/>
        <end position="51"/>
    </location>
</feature>
<keyword evidence="4" id="KW-1185">Reference proteome</keyword>
<evidence type="ECO:0000259" key="2">
    <source>
        <dbReference type="PROSITE" id="PS50250"/>
    </source>
</evidence>